<feature type="domain" description="EF-hand" evidence="3">
    <location>
        <begin position="113"/>
        <end position="148"/>
    </location>
</feature>
<dbReference type="PANTHER" id="PTHR10827">
    <property type="entry name" value="RETICULOCALBIN"/>
    <property type="match status" value="1"/>
</dbReference>
<dbReference type="PROSITE" id="PS00018">
    <property type="entry name" value="EF_HAND_1"/>
    <property type="match status" value="3"/>
</dbReference>
<evidence type="ECO:0000256" key="1">
    <source>
        <dbReference type="ARBA" id="ARBA00022837"/>
    </source>
</evidence>
<dbReference type="PANTHER" id="PTHR10827:SF85">
    <property type="entry name" value="CALCIUM-BINDING PROTEIN"/>
    <property type="match status" value="1"/>
</dbReference>
<keyword evidence="2" id="KW-0732">Signal</keyword>
<keyword evidence="1" id="KW-0106">Calcium</keyword>
<evidence type="ECO:0000313" key="6">
    <source>
        <dbReference type="RefSeq" id="XP_005111994.1"/>
    </source>
</evidence>
<keyword evidence="4" id="KW-1185">Reference proteome</keyword>
<dbReference type="RefSeq" id="XP_005111993.1">
    <property type="nucleotide sequence ID" value="XM_005111936.1"/>
</dbReference>
<dbReference type="RefSeq" id="XP_005111994.1">
    <property type="nucleotide sequence ID" value="XM_005111937.1"/>
</dbReference>
<dbReference type="GeneID" id="101857530"/>
<proteinExistence type="predicted"/>
<dbReference type="PROSITE" id="PS50222">
    <property type="entry name" value="EF_HAND_2"/>
    <property type="match status" value="1"/>
</dbReference>
<feature type="chain" id="PRO_5045021140" evidence="2">
    <location>
        <begin position="32"/>
        <end position="325"/>
    </location>
</feature>
<dbReference type="Proteomes" id="UP000694888">
    <property type="component" value="Unplaced"/>
</dbReference>
<accession>A0ABM0K9C7</accession>
<gene>
    <name evidence="5 6" type="primary">LOC101857530</name>
</gene>
<evidence type="ECO:0000259" key="3">
    <source>
        <dbReference type="PROSITE" id="PS50222"/>
    </source>
</evidence>
<sequence length="325" mass="36344">MYTSPSLSLLGPGSLLFLLFTCLTLTRPAVGDLHTHVGTGHHGSSEAEGEDGGSFNVEEALFGSDSDFDNGKMTKEQRKEKLLGLAHKYDTNINTVIEMDELVHWITASLKEITDQEAAAFLDELDDNKDKKVDFSEMLKHMHDTTVEEFEKFDASGKDEETITDYRVMVVEKKRFEIGDLDKDGFLNVTEIVAFFDPYDFPYMYDVETERAIVGLDKDYNGKLSLLEFVGGETEEGSTSAHADQEAEFKILDTDHDGQLSLKESVGWALLHTSEQLAVEEAKAIMSKADRNGDNALNIKELLRGEEVFFKSGVMNYGHTVKDEL</sequence>
<organism evidence="4 5">
    <name type="scientific">Aplysia californica</name>
    <name type="common">California sea hare</name>
    <dbReference type="NCBI Taxonomy" id="6500"/>
    <lineage>
        <taxon>Eukaryota</taxon>
        <taxon>Metazoa</taxon>
        <taxon>Spiralia</taxon>
        <taxon>Lophotrochozoa</taxon>
        <taxon>Mollusca</taxon>
        <taxon>Gastropoda</taxon>
        <taxon>Heterobranchia</taxon>
        <taxon>Euthyneura</taxon>
        <taxon>Tectipleura</taxon>
        <taxon>Aplysiida</taxon>
        <taxon>Aplysioidea</taxon>
        <taxon>Aplysiidae</taxon>
        <taxon>Aplysia</taxon>
    </lineage>
</organism>
<dbReference type="InterPro" id="IPR018247">
    <property type="entry name" value="EF_Hand_1_Ca_BS"/>
</dbReference>
<name>A0ABM0K9C7_APLCA</name>
<dbReference type="InterPro" id="IPR002048">
    <property type="entry name" value="EF_hand_dom"/>
</dbReference>
<dbReference type="SMART" id="SM00054">
    <property type="entry name" value="EFh"/>
    <property type="match status" value="5"/>
</dbReference>
<evidence type="ECO:0000313" key="4">
    <source>
        <dbReference type="Proteomes" id="UP000694888"/>
    </source>
</evidence>
<feature type="signal peptide" evidence="2">
    <location>
        <begin position="1"/>
        <end position="31"/>
    </location>
</feature>
<protein>
    <submittedName>
        <fullName evidence="5 6">Reticulocalbin-3</fullName>
    </submittedName>
</protein>
<reference evidence="5 6" key="1">
    <citation type="submission" date="2025-05" db="UniProtKB">
        <authorList>
            <consortium name="RefSeq"/>
        </authorList>
    </citation>
    <scope>IDENTIFICATION</scope>
</reference>
<dbReference type="Pfam" id="PF13202">
    <property type="entry name" value="EF-hand_5"/>
    <property type="match status" value="2"/>
</dbReference>
<dbReference type="Gene3D" id="1.10.238.10">
    <property type="entry name" value="EF-hand"/>
    <property type="match status" value="3"/>
</dbReference>
<dbReference type="InterPro" id="IPR011992">
    <property type="entry name" value="EF-hand-dom_pair"/>
</dbReference>
<dbReference type="SUPFAM" id="SSF47473">
    <property type="entry name" value="EF-hand"/>
    <property type="match status" value="2"/>
</dbReference>
<evidence type="ECO:0000256" key="2">
    <source>
        <dbReference type="SAM" id="SignalP"/>
    </source>
</evidence>
<evidence type="ECO:0000313" key="5">
    <source>
        <dbReference type="RefSeq" id="XP_005111993.1"/>
    </source>
</evidence>